<accession>A0A8T1VJ24</accession>
<keyword evidence="2" id="KW-1185">Reference proteome</keyword>
<sequence length="121" mass="13334">MELALFALAATLEQALDDQEKPALGRQPGTNQPRRIVVRLVLGQEYDDGESCFSIFTEVTAADQHLGQGNTMALLVDNIGHSRDTGEARPDEGDVSIDLPLRLRGLRKTLPAERMHDQRSP</sequence>
<reference evidence="1" key="1">
    <citation type="submission" date="2021-02" db="EMBL/GenBank/DDBJ databases">
        <authorList>
            <person name="Palmer J.M."/>
        </authorList>
    </citation>
    <scope>NUCLEOTIDE SEQUENCE</scope>
    <source>
        <strain evidence="1">SCRP734</strain>
    </source>
</reference>
<proteinExistence type="predicted"/>
<organism evidence="1 2">
    <name type="scientific">Phytophthora pseudosyringae</name>
    <dbReference type="NCBI Taxonomy" id="221518"/>
    <lineage>
        <taxon>Eukaryota</taxon>
        <taxon>Sar</taxon>
        <taxon>Stramenopiles</taxon>
        <taxon>Oomycota</taxon>
        <taxon>Peronosporomycetes</taxon>
        <taxon>Peronosporales</taxon>
        <taxon>Peronosporaceae</taxon>
        <taxon>Phytophthora</taxon>
    </lineage>
</organism>
<name>A0A8T1VJ24_9STRA</name>
<dbReference type="EMBL" id="JAGDFM010000306">
    <property type="protein sequence ID" value="KAG7380189.1"/>
    <property type="molecule type" value="Genomic_DNA"/>
</dbReference>
<protein>
    <submittedName>
        <fullName evidence="1">Uncharacterized protein</fullName>
    </submittedName>
</protein>
<evidence type="ECO:0000313" key="2">
    <source>
        <dbReference type="Proteomes" id="UP000694044"/>
    </source>
</evidence>
<gene>
    <name evidence="1" type="ORF">PHYPSEUDO_007643</name>
</gene>
<evidence type="ECO:0000313" key="1">
    <source>
        <dbReference type="EMBL" id="KAG7380189.1"/>
    </source>
</evidence>
<dbReference type="Proteomes" id="UP000694044">
    <property type="component" value="Unassembled WGS sequence"/>
</dbReference>
<dbReference type="AlphaFoldDB" id="A0A8T1VJ24"/>
<comment type="caution">
    <text evidence="1">The sequence shown here is derived from an EMBL/GenBank/DDBJ whole genome shotgun (WGS) entry which is preliminary data.</text>
</comment>